<sequence>MDRSRLSRAIKGTIAATALSTSFATLSFAQEVVEEVVVTGTRIQRATDATSATPISVFDAAQLQESGQTTLEDFLQDIPSMTGGQLGSSVNNGNPGLATVSLRGLGSSRTLILLNGRRLPSAGTATGTVDLNMIPTSAIERMEILRDGASTIYGSDAIAGVVNIITRKSFEGAEIYASAGTSQEGDGQEYSAAWTFGASSAEDDGHVMFNMQYSRRQDIFQGDRDFSDCPLFESGDQVLCGGSGTTSPAQYFSALDPASFEGGRILDPDTGPRAFDSTIDGFNFAEVSYLITPQEVVSSYGYGEQELWNWEDFTTFEAFGEFLFTNRQSDQLLAPEGTFFQPVVPATNPGNPQGEDVIILRRLTETGGRSFSQDVNTWHGVVGFKGEFCNHWTWDLSYNYNRWVDTQIDRGRSNPGRFQTLLDPDACADDPECAAAVGGAGAWDPFRENTLTQAMQDYALVVNSPVEKEKLSSLQANVVGDFGDFALASEPFQWAAGYEHRKERAEVTADGAASLGQIYFVSGQDWGGKYEVDEFYGELRAPLMDGRPWVDLLALEASFRYSDYDTIGDDTTFGVVLEYAPMEHLRFRGTYSEGFRAPGIDDLFLPPTQSAETYTDPCANYGSSSNPVLRANCAADGLPTDFELGNSQATGLFGGNEDLKAEESESWTLGIVWTPTFIEDLSFSLDYFDITVDDAIGTFTTNTIVDNCYTSEGFSSPACDLITGPGAVGLSPSPTSPRRAADNSISGQILTTQNISTFETSGFDLGADYSMEAGPGYFTFNATATYLKEYNFQASEFEPEVDLAGFYGADPVTTRIAAFPEWKLLTNFGYEYDCWDANVTVRMEGEVDDIAPRENDLMTHVDNKWYTDFNFNYYRWEDITLTGGIRNVWNQQPPYVTNYDDMNTLPLNYDTVGRFFYGSVTFKF</sequence>
<evidence type="ECO:0000256" key="8">
    <source>
        <dbReference type="PROSITE-ProRule" id="PRU01360"/>
    </source>
</evidence>
<comment type="subcellular location">
    <subcellularLocation>
        <location evidence="1 8">Cell outer membrane</location>
        <topology evidence="1 8">Multi-pass membrane protein</topology>
    </subcellularLocation>
</comment>
<keyword evidence="7 8" id="KW-0998">Cell outer membrane</keyword>
<comment type="caution">
    <text evidence="13">The sequence shown here is derived from an EMBL/GenBank/DDBJ whole genome shotgun (WGS) entry which is preliminary data.</text>
</comment>
<reference evidence="14" key="1">
    <citation type="journal article" date="2019" name="Int. J. Syst. Evol. Microbiol.">
        <title>The Global Catalogue of Microorganisms (GCM) 10K type strain sequencing project: providing services to taxonomists for standard genome sequencing and annotation.</title>
        <authorList>
            <consortium name="The Broad Institute Genomics Platform"/>
            <consortium name="The Broad Institute Genome Sequencing Center for Infectious Disease"/>
            <person name="Wu L."/>
            <person name="Ma J."/>
        </authorList>
    </citation>
    <scope>NUCLEOTIDE SEQUENCE [LARGE SCALE GENOMIC DNA]</scope>
    <source>
        <strain evidence="14">KCTC 12848</strain>
    </source>
</reference>
<organism evidence="13 14">
    <name type="scientific">Microbulbifer halophilus</name>
    <dbReference type="NCBI Taxonomy" id="453963"/>
    <lineage>
        <taxon>Bacteria</taxon>
        <taxon>Pseudomonadati</taxon>
        <taxon>Pseudomonadota</taxon>
        <taxon>Gammaproteobacteria</taxon>
        <taxon>Cellvibrionales</taxon>
        <taxon>Microbulbiferaceae</taxon>
        <taxon>Microbulbifer</taxon>
    </lineage>
</organism>
<keyword evidence="4 8" id="KW-0812">Transmembrane</keyword>
<evidence type="ECO:0000256" key="9">
    <source>
        <dbReference type="RuleBase" id="RU003357"/>
    </source>
</evidence>
<dbReference type="Pfam" id="PF07715">
    <property type="entry name" value="Plug"/>
    <property type="match status" value="1"/>
</dbReference>
<evidence type="ECO:0000313" key="13">
    <source>
        <dbReference type="EMBL" id="MFD2310035.1"/>
    </source>
</evidence>
<dbReference type="Gene3D" id="2.170.130.10">
    <property type="entry name" value="TonB-dependent receptor, plug domain"/>
    <property type="match status" value="1"/>
</dbReference>
<gene>
    <name evidence="13" type="ORF">ACFSKX_06345</name>
</gene>
<evidence type="ECO:0000256" key="6">
    <source>
        <dbReference type="ARBA" id="ARBA00023136"/>
    </source>
</evidence>
<evidence type="ECO:0000313" key="14">
    <source>
        <dbReference type="Proteomes" id="UP001597425"/>
    </source>
</evidence>
<dbReference type="Pfam" id="PF00593">
    <property type="entry name" value="TonB_dep_Rec_b-barrel"/>
    <property type="match status" value="1"/>
</dbReference>
<proteinExistence type="inferred from homology"/>
<protein>
    <submittedName>
        <fullName evidence="13">TonB-dependent receptor plug domain-containing protein</fullName>
    </submittedName>
</protein>
<keyword evidence="5 9" id="KW-0798">TonB box</keyword>
<dbReference type="Gene3D" id="2.40.170.20">
    <property type="entry name" value="TonB-dependent receptor, beta-barrel domain"/>
    <property type="match status" value="1"/>
</dbReference>
<keyword evidence="3 8" id="KW-1134">Transmembrane beta strand</keyword>
<dbReference type="RefSeq" id="WP_265719998.1">
    <property type="nucleotide sequence ID" value="NZ_JAPIVK010000001.1"/>
</dbReference>
<keyword evidence="13" id="KW-0675">Receptor</keyword>
<dbReference type="EMBL" id="JBHUJD010000006">
    <property type="protein sequence ID" value="MFD2310035.1"/>
    <property type="molecule type" value="Genomic_DNA"/>
</dbReference>
<dbReference type="PANTHER" id="PTHR47234">
    <property type="match status" value="1"/>
</dbReference>
<dbReference type="InterPro" id="IPR039426">
    <property type="entry name" value="TonB-dep_rcpt-like"/>
</dbReference>
<evidence type="ECO:0000256" key="2">
    <source>
        <dbReference type="ARBA" id="ARBA00022448"/>
    </source>
</evidence>
<evidence type="ECO:0000259" key="11">
    <source>
        <dbReference type="Pfam" id="PF00593"/>
    </source>
</evidence>
<dbReference type="PANTHER" id="PTHR47234:SF2">
    <property type="entry name" value="TONB-DEPENDENT RECEPTOR"/>
    <property type="match status" value="1"/>
</dbReference>
<keyword evidence="10" id="KW-0732">Signal</keyword>
<evidence type="ECO:0000256" key="7">
    <source>
        <dbReference type="ARBA" id="ARBA00023237"/>
    </source>
</evidence>
<comment type="similarity">
    <text evidence="8 9">Belongs to the TonB-dependent receptor family.</text>
</comment>
<dbReference type="PROSITE" id="PS52016">
    <property type="entry name" value="TONB_DEPENDENT_REC_3"/>
    <property type="match status" value="1"/>
</dbReference>
<evidence type="ECO:0000259" key="12">
    <source>
        <dbReference type="Pfam" id="PF07715"/>
    </source>
</evidence>
<evidence type="ECO:0000256" key="10">
    <source>
        <dbReference type="SAM" id="SignalP"/>
    </source>
</evidence>
<evidence type="ECO:0000256" key="5">
    <source>
        <dbReference type="ARBA" id="ARBA00023077"/>
    </source>
</evidence>
<feature type="domain" description="TonB-dependent receptor plug" evidence="12">
    <location>
        <begin position="50"/>
        <end position="161"/>
    </location>
</feature>
<keyword evidence="2 8" id="KW-0813">Transport</keyword>
<evidence type="ECO:0000256" key="1">
    <source>
        <dbReference type="ARBA" id="ARBA00004571"/>
    </source>
</evidence>
<feature type="chain" id="PRO_5045969225" evidence="10">
    <location>
        <begin position="30"/>
        <end position="924"/>
    </location>
</feature>
<dbReference type="InterPro" id="IPR037066">
    <property type="entry name" value="Plug_dom_sf"/>
</dbReference>
<keyword evidence="14" id="KW-1185">Reference proteome</keyword>
<dbReference type="Proteomes" id="UP001597425">
    <property type="component" value="Unassembled WGS sequence"/>
</dbReference>
<dbReference type="SUPFAM" id="SSF56935">
    <property type="entry name" value="Porins"/>
    <property type="match status" value="1"/>
</dbReference>
<keyword evidence="6 8" id="KW-0472">Membrane</keyword>
<accession>A0ABW5EBJ8</accession>
<feature type="domain" description="TonB-dependent receptor-like beta-barrel" evidence="11">
    <location>
        <begin position="345"/>
        <end position="888"/>
    </location>
</feature>
<feature type="signal peptide" evidence="10">
    <location>
        <begin position="1"/>
        <end position="29"/>
    </location>
</feature>
<name>A0ABW5EBJ8_9GAMM</name>
<dbReference type="InterPro" id="IPR036942">
    <property type="entry name" value="Beta-barrel_TonB_sf"/>
</dbReference>
<dbReference type="InterPro" id="IPR000531">
    <property type="entry name" value="Beta-barrel_TonB"/>
</dbReference>
<evidence type="ECO:0000256" key="3">
    <source>
        <dbReference type="ARBA" id="ARBA00022452"/>
    </source>
</evidence>
<dbReference type="InterPro" id="IPR012910">
    <property type="entry name" value="Plug_dom"/>
</dbReference>
<evidence type="ECO:0000256" key="4">
    <source>
        <dbReference type="ARBA" id="ARBA00022692"/>
    </source>
</evidence>